<comment type="caution">
    <text evidence="10">The sequence shown here is derived from an EMBL/GenBank/DDBJ whole genome shotgun (WGS) entry which is preliminary data.</text>
</comment>
<evidence type="ECO:0000256" key="3">
    <source>
        <dbReference type="ARBA" id="ARBA00022485"/>
    </source>
</evidence>
<dbReference type="Gene3D" id="3.60.9.10">
    <property type="entry name" value="Aldehyde ferredoxin oxidoreductase, N-terminal domain"/>
    <property type="match status" value="1"/>
</dbReference>
<dbReference type="InterPro" id="IPR036503">
    <property type="entry name" value="Ald_Fedxn_OxRdtase_N_sf"/>
</dbReference>
<keyword evidence="3" id="KW-0004">4Fe-4S</keyword>
<evidence type="ECO:0000256" key="1">
    <source>
        <dbReference type="ARBA" id="ARBA00001966"/>
    </source>
</evidence>
<dbReference type="OrthoDB" id="9763894at2"/>
<dbReference type="InterPro" id="IPR013983">
    <property type="entry name" value="Ald_Fedxn_OxRdtase_N"/>
</dbReference>
<evidence type="ECO:0000256" key="2">
    <source>
        <dbReference type="ARBA" id="ARBA00011032"/>
    </source>
</evidence>
<proteinExistence type="inferred from homology"/>
<dbReference type="Gene3D" id="1.10.569.10">
    <property type="entry name" value="Aldehyde Ferredoxin Oxidoreductase Protein, subunit A, domain 2"/>
    <property type="match status" value="1"/>
</dbReference>
<sequence length="615" mass="66977">MKGFMGRILRVDLTLSTVMVEEPPESIYRKYIGGIGLGGYFLRKETSGSTDPLGPENRLIFMTGPFTGTGIVSSGRHSVVAKSPLTGIWGEADVGGHWGLALKGAGYDGMIVQGSSAHPVCIYIDADSVKIEEAADCWGKDTYETEEILKARYGTDVQVQTIGQAGERQIGLAGIFTDGRDARAAARCGLGAVMGSKKLKAVVVKGNKKPELADAPTLREEMAELVKFQVANRDGMHDHGTSEGLIGNELSGDLPIRNWGRGAWDGKSERISGEEQTKQYHAVSFFCGNCVVGCGRKIRIDQGPYEGVSGSGPEFETVGSIGSNLLVDDLGAICKANELCNRYGLDTISVGGVIGFAMECYEHGLITDKDTNGLKLTWGSPEALIGLVHMIANQEMIGELLGKGVRKAAEKIGGLAKEFAIEVKGLEFPAHEPRVFNSTALGYATSNRGACHLSDMNGRFYEKALAMPEIGLFEKQDPYQVEDKAKMEAGLQNVAGLYDSLKECKFMVWFGVDTSKLLHWLNLVTGWDMSIAEFLLAGERIWNLRRQYDVDCGISRKDDTLPARILTQERGEGGSAHHLPPLNRMLSDYYVVRGWDEFGRPTEETLRRLDLVAED</sequence>
<dbReference type="PANTHER" id="PTHR30038">
    <property type="entry name" value="ALDEHYDE FERREDOXIN OXIDOREDUCTASE"/>
    <property type="match status" value="1"/>
</dbReference>
<name>A0A398CZ85_9BACT</name>
<dbReference type="Pfam" id="PF02730">
    <property type="entry name" value="AFOR_N"/>
    <property type="match status" value="1"/>
</dbReference>
<evidence type="ECO:0000256" key="5">
    <source>
        <dbReference type="ARBA" id="ARBA00023002"/>
    </source>
</evidence>
<keyword evidence="4" id="KW-0479">Metal-binding</keyword>
<dbReference type="AlphaFoldDB" id="A0A398CZ85"/>
<keyword evidence="7" id="KW-0411">Iron-sulfur</keyword>
<evidence type="ECO:0000313" key="11">
    <source>
        <dbReference type="Proteomes" id="UP000266328"/>
    </source>
</evidence>
<feature type="domain" description="Aldehyde ferredoxin oxidoreductase N-terminal" evidence="9">
    <location>
        <begin position="4"/>
        <end position="208"/>
    </location>
</feature>
<dbReference type="PANTHER" id="PTHR30038:SF0">
    <property type="entry name" value="TUNGSTEN-CONTAINING ALDEHYDE FERREDOXIN OXIDOREDUCTASE"/>
    <property type="match status" value="1"/>
</dbReference>
<comment type="cofactor">
    <cofactor evidence="1">
        <name>[4Fe-4S] cluster</name>
        <dbReference type="ChEBI" id="CHEBI:49883"/>
    </cofactor>
</comment>
<gene>
    <name evidence="10" type="ORF">SMC7_01685</name>
</gene>
<dbReference type="SUPFAM" id="SSF48310">
    <property type="entry name" value="Aldehyde ferredoxin oxidoreductase, C-terminal domains"/>
    <property type="match status" value="1"/>
</dbReference>
<evidence type="ECO:0000259" key="9">
    <source>
        <dbReference type="SMART" id="SM00790"/>
    </source>
</evidence>
<dbReference type="InterPro" id="IPR036021">
    <property type="entry name" value="Tungsten_al_ferr_oxy-like_C"/>
</dbReference>
<reference evidence="10 11" key="1">
    <citation type="submission" date="2018-09" db="EMBL/GenBank/DDBJ databases">
        <title>Discovery and Ecogenomic Context for Candidatus Cryosericales, a Global Caldiserica Order Active in Thawing Permafrost.</title>
        <authorList>
            <person name="Martinez M.A."/>
            <person name="Woodcroft B.J."/>
            <person name="Ignacio Espinoza J.C."/>
            <person name="Zayed A."/>
            <person name="Singleton C.M."/>
            <person name="Boyd J."/>
            <person name="Li Y.-F."/>
            <person name="Purvine S."/>
            <person name="Maughan H."/>
            <person name="Hodgkins S.B."/>
            <person name="Anderson D."/>
            <person name="Sederholm M."/>
            <person name="Temperton B."/>
            <person name="Saleska S.R."/>
            <person name="Tyson G.W."/>
            <person name="Rich V.I."/>
        </authorList>
    </citation>
    <scope>NUCLEOTIDE SEQUENCE [LARGE SCALE GENOMIC DNA]</scope>
    <source>
        <strain evidence="10 11">SMC7</strain>
    </source>
</reference>
<evidence type="ECO:0000256" key="7">
    <source>
        <dbReference type="ARBA" id="ARBA00023014"/>
    </source>
</evidence>
<comment type="similarity">
    <text evidence="2">Belongs to the AOR/FOR family.</text>
</comment>
<dbReference type="InterPro" id="IPR013985">
    <property type="entry name" value="Ald_Fedxn_OxRdtase_dom3"/>
</dbReference>
<evidence type="ECO:0000256" key="6">
    <source>
        <dbReference type="ARBA" id="ARBA00023004"/>
    </source>
</evidence>
<evidence type="ECO:0000256" key="8">
    <source>
        <dbReference type="ARBA" id="ARBA00049934"/>
    </source>
</evidence>
<dbReference type="GO" id="GO:0051539">
    <property type="term" value="F:4 iron, 4 sulfur cluster binding"/>
    <property type="evidence" value="ECO:0007669"/>
    <property type="project" value="UniProtKB-KW"/>
</dbReference>
<dbReference type="EMBL" id="QXIS01000007">
    <property type="protein sequence ID" value="RIE06579.1"/>
    <property type="molecule type" value="Genomic_DNA"/>
</dbReference>
<evidence type="ECO:0000256" key="4">
    <source>
        <dbReference type="ARBA" id="ARBA00022723"/>
    </source>
</evidence>
<protein>
    <submittedName>
        <fullName evidence="10">Aldehyde ferredoxin oxidoreductase</fullName>
    </submittedName>
</protein>
<dbReference type="InterPro" id="IPR051919">
    <property type="entry name" value="W-dependent_AOR"/>
</dbReference>
<dbReference type="InterPro" id="IPR013984">
    <property type="entry name" value="Ald_Fedxn_OxRdtase_dom2"/>
</dbReference>
<dbReference type="Pfam" id="PF01314">
    <property type="entry name" value="AFOR_C"/>
    <property type="match status" value="1"/>
</dbReference>
<dbReference type="SUPFAM" id="SSF56228">
    <property type="entry name" value="Aldehyde ferredoxin oxidoreductase, N-terminal domain"/>
    <property type="match status" value="1"/>
</dbReference>
<dbReference type="GO" id="GO:0009055">
    <property type="term" value="F:electron transfer activity"/>
    <property type="evidence" value="ECO:0007669"/>
    <property type="project" value="InterPro"/>
</dbReference>
<dbReference type="SMART" id="SM00790">
    <property type="entry name" value="AFOR_N"/>
    <property type="match status" value="1"/>
</dbReference>
<keyword evidence="11" id="KW-1185">Reference proteome</keyword>
<dbReference type="Gene3D" id="1.10.599.10">
    <property type="entry name" value="Aldehyde Ferredoxin Oxidoreductase Protein, subunit A, domain 3"/>
    <property type="match status" value="1"/>
</dbReference>
<organism evidence="10 11">
    <name type="scientific">Candidatus Cryosericum terrychapinii</name>
    <dbReference type="NCBI Taxonomy" id="2290919"/>
    <lineage>
        <taxon>Bacteria</taxon>
        <taxon>Pseudomonadati</taxon>
        <taxon>Caldisericota/Cryosericota group</taxon>
        <taxon>Candidatus Cryosericota</taxon>
        <taxon>Candidatus Cryosericia</taxon>
        <taxon>Candidatus Cryosericales</taxon>
        <taxon>Candidatus Cryosericaceae</taxon>
        <taxon>Candidatus Cryosericum</taxon>
    </lineage>
</organism>
<dbReference type="Proteomes" id="UP000266328">
    <property type="component" value="Unassembled WGS sequence"/>
</dbReference>
<evidence type="ECO:0000313" key="10">
    <source>
        <dbReference type="EMBL" id="RIE06579.1"/>
    </source>
</evidence>
<dbReference type="GO" id="GO:0046872">
    <property type="term" value="F:metal ion binding"/>
    <property type="evidence" value="ECO:0007669"/>
    <property type="project" value="UniProtKB-KW"/>
</dbReference>
<keyword evidence="5" id="KW-0560">Oxidoreductase</keyword>
<accession>A0A398CZ85</accession>
<comment type="cofactor">
    <cofactor evidence="8">
        <name>tungstopterin</name>
        <dbReference type="ChEBI" id="CHEBI:30402"/>
    </cofactor>
</comment>
<dbReference type="InterPro" id="IPR001203">
    <property type="entry name" value="OxRdtase_Ald_Fedxn_C"/>
</dbReference>
<dbReference type="GO" id="GO:0016625">
    <property type="term" value="F:oxidoreductase activity, acting on the aldehyde or oxo group of donors, iron-sulfur protein as acceptor"/>
    <property type="evidence" value="ECO:0007669"/>
    <property type="project" value="InterPro"/>
</dbReference>
<keyword evidence="6" id="KW-0408">Iron</keyword>